<keyword evidence="2" id="KW-0472">Membrane</keyword>
<dbReference type="EMBL" id="ML742028">
    <property type="protein sequence ID" value="KAE8154524.1"/>
    <property type="molecule type" value="Genomic_DNA"/>
</dbReference>
<reference evidence="3 4" key="1">
    <citation type="submission" date="2019-04" db="EMBL/GenBank/DDBJ databases">
        <title>Friends and foes A comparative genomics study of 23 Aspergillus species from section Flavi.</title>
        <authorList>
            <consortium name="DOE Joint Genome Institute"/>
            <person name="Kjaerbolling I."/>
            <person name="Vesth T."/>
            <person name="Frisvad J.C."/>
            <person name="Nybo J.L."/>
            <person name="Theobald S."/>
            <person name="Kildgaard S."/>
            <person name="Isbrandt T."/>
            <person name="Kuo A."/>
            <person name="Sato A."/>
            <person name="Lyhne E.K."/>
            <person name="Kogle M.E."/>
            <person name="Wiebenga A."/>
            <person name="Kun R.S."/>
            <person name="Lubbers R.J."/>
            <person name="Makela M.R."/>
            <person name="Barry K."/>
            <person name="Chovatia M."/>
            <person name="Clum A."/>
            <person name="Daum C."/>
            <person name="Haridas S."/>
            <person name="He G."/>
            <person name="LaButti K."/>
            <person name="Lipzen A."/>
            <person name="Mondo S."/>
            <person name="Riley R."/>
            <person name="Salamov A."/>
            <person name="Simmons B.A."/>
            <person name="Magnuson J.K."/>
            <person name="Henrissat B."/>
            <person name="Mortensen U.H."/>
            <person name="Larsen T.O."/>
            <person name="Devries R.P."/>
            <person name="Grigoriev I.V."/>
            <person name="Machida M."/>
            <person name="Baker S.E."/>
            <person name="Andersen M.R."/>
        </authorList>
    </citation>
    <scope>NUCLEOTIDE SEQUENCE [LARGE SCALE GENOMIC DNA]</scope>
    <source>
        <strain evidence="3 4">IBT 18842</strain>
    </source>
</reference>
<organism evidence="3 4">
    <name type="scientific">Aspergillus avenaceus</name>
    <dbReference type="NCBI Taxonomy" id="36643"/>
    <lineage>
        <taxon>Eukaryota</taxon>
        <taxon>Fungi</taxon>
        <taxon>Dikarya</taxon>
        <taxon>Ascomycota</taxon>
        <taxon>Pezizomycotina</taxon>
        <taxon>Eurotiomycetes</taxon>
        <taxon>Eurotiomycetidae</taxon>
        <taxon>Eurotiales</taxon>
        <taxon>Aspergillaceae</taxon>
        <taxon>Aspergillus</taxon>
        <taxon>Aspergillus subgen. Circumdati</taxon>
    </lineage>
</organism>
<feature type="compositionally biased region" description="Polar residues" evidence="1">
    <location>
        <begin position="14"/>
        <end position="26"/>
    </location>
</feature>
<name>A0A5N6U7G2_ASPAV</name>
<protein>
    <submittedName>
        <fullName evidence="3">Uncharacterized protein</fullName>
    </submittedName>
</protein>
<feature type="region of interest" description="Disordered" evidence="1">
    <location>
        <begin position="1"/>
        <end position="26"/>
    </location>
</feature>
<evidence type="ECO:0000256" key="1">
    <source>
        <dbReference type="SAM" id="MobiDB-lite"/>
    </source>
</evidence>
<evidence type="ECO:0000313" key="3">
    <source>
        <dbReference type="EMBL" id="KAE8154524.1"/>
    </source>
</evidence>
<proteinExistence type="predicted"/>
<sequence>MAESKSADPIFSPGTKSPTPRKTTAQRAHTITSRVLKTVLLCLITLPISYYLVCCHYLKREKTTCQGQVSKVQILLAGLVMVLYPLERILLYIALKNASMSNT</sequence>
<accession>A0A5N6U7G2</accession>
<dbReference type="Proteomes" id="UP000325780">
    <property type="component" value="Unassembled WGS sequence"/>
</dbReference>
<evidence type="ECO:0000256" key="2">
    <source>
        <dbReference type="SAM" id="Phobius"/>
    </source>
</evidence>
<keyword evidence="2" id="KW-0812">Transmembrane</keyword>
<gene>
    <name evidence="3" type="ORF">BDV25DRAFT_135695</name>
</gene>
<dbReference type="AlphaFoldDB" id="A0A5N6U7G2"/>
<feature type="transmembrane region" description="Helical" evidence="2">
    <location>
        <begin position="35"/>
        <end position="53"/>
    </location>
</feature>
<feature type="transmembrane region" description="Helical" evidence="2">
    <location>
        <begin position="74"/>
        <end position="95"/>
    </location>
</feature>
<keyword evidence="4" id="KW-1185">Reference proteome</keyword>
<evidence type="ECO:0000313" key="4">
    <source>
        <dbReference type="Proteomes" id="UP000325780"/>
    </source>
</evidence>
<keyword evidence="2" id="KW-1133">Transmembrane helix</keyword>